<reference evidence="1" key="1">
    <citation type="journal article" date="2016" name="Nat. Genet.">
        <title>A high-quality carrot genome assembly provides new insights into carotenoid accumulation and asterid genome evolution.</title>
        <authorList>
            <person name="Iorizzo M."/>
            <person name="Ellison S."/>
            <person name="Senalik D."/>
            <person name="Zeng P."/>
            <person name="Satapoomin P."/>
            <person name="Huang J."/>
            <person name="Bowman M."/>
            <person name="Iovene M."/>
            <person name="Sanseverino W."/>
            <person name="Cavagnaro P."/>
            <person name="Yildiz M."/>
            <person name="Macko-Podgorni A."/>
            <person name="Moranska E."/>
            <person name="Grzebelus E."/>
            <person name="Grzebelus D."/>
            <person name="Ashrafi H."/>
            <person name="Zheng Z."/>
            <person name="Cheng S."/>
            <person name="Spooner D."/>
            <person name="Van Deynze A."/>
            <person name="Simon P."/>
        </authorList>
    </citation>
    <scope>NUCLEOTIDE SEQUENCE [LARGE SCALE GENOMIC DNA]</scope>
    <source>
        <tissue evidence="1">Leaf</tissue>
    </source>
</reference>
<gene>
    <name evidence="1" type="ORF">DCAR_020519</name>
</gene>
<evidence type="ECO:0000313" key="1">
    <source>
        <dbReference type="EMBL" id="KZM92116.1"/>
    </source>
</evidence>
<comment type="caution">
    <text evidence="1">The sequence shown here is derived from an EMBL/GenBank/DDBJ whole genome shotgun (WGS) entry which is preliminary data.</text>
</comment>
<proteinExistence type="predicted"/>
<organism evidence="1">
    <name type="scientific">Daucus carota subsp. sativus</name>
    <name type="common">Carrot</name>
    <dbReference type="NCBI Taxonomy" id="79200"/>
    <lineage>
        <taxon>Eukaryota</taxon>
        <taxon>Viridiplantae</taxon>
        <taxon>Streptophyta</taxon>
        <taxon>Embryophyta</taxon>
        <taxon>Tracheophyta</taxon>
        <taxon>Spermatophyta</taxon>
        <taxon>Magnoliopsida</taxon>
        <taxon>eudicotyledons</taxon>
        <taxon>Gunneridae</taxon>
        <taxon>Pentapetalae</taxon>
        <taxon>asterids</taxon>
        <taxon>campanulids</taxon>
        <taxon>Apiales</taxon>
        <taxon>Apiaceae</taxon>
        <taxon>Apioideae</taxon>
        <taxon>Scandiceae</taxon>
        <taxon>Daucinae</taxon>
        <taxon>Daucus</taxon>
        <taxon>Daucus sect. Daucus</taxon>
    </lineage>
</organism>
<protein>
    <submittedName>
        <fullName evidence="1">Uncharacterized protein</fullName>
    </submittedName>
</protein>
<dbReference type="Gramene" id="KZM92116">
    <property type="protein sequence ID" value="KZM92116"/>
    <property type="gene ID" value="DCAR_020519"/>
</dbReference>
<accession>A0A164WQR9</accession>
<sequence>MHSKIPLVLLLLSLLVTGSLHITTGSK</sequence>
<dbReference type="EMBL" id="LNRQ01000006">
    <property type="protein sequence ID" value="KZM92116.1"/>
    <property type="molecule type" value="Genomic_DNA"/>
</dbReference>
<name>A0A164WQR9_DAUCS</name>
<dbReference type="AlphaFoldDB" id="A0A164WQR9"/>